<feature type="region of interest" description="Disordered" evidence="1">
    <location>
        <begin position="107"/>
        <end position="144"/>
    </location>
</feature>
<comment type="caution">
    <text evidence="2">The sequence shown here is derived from an EMBL/GenBank/DDBJ whole genome shotgun (WGS) entry which is preliminary data.</text>
</comment>
<evidence type="ECO:0000313" key="3">
    <source>
        <dbReference type="Proteomes" id="UP001151760"/>
    </source>
</evidence>
<reference evidence="2" key="1">
    <citation type="journal article" date="2022" name="Int. J. Mol. Sci.">
        <title>Draft Genome of Tanacetum Coccineum: Genomic Comparison of Closely Related Tanacetum-Family Plants.</title>
        <authorList>
            <person name="Yamashiro T."/>
            <person name="Shiraishi A."/>
            <person name="Nakayama K."/>
            <person name="Satake H."/>
        </authorList>
    </citation>
    <scope>NUCLEOTIDE SEQUENCE</scope>
</reference>
<sequence length="144" mass="16509">MENPNSPNEPNEATPEVNPVIPEPNHVEDAHDPNEMSRNAVSKRMVKIDIEMRDVEIKDDDDADWIFPYERGGLAWARMERDTAERSLHESTGWNRRFYWEMVLKGAVPKPPSDDEDDGRPRKKSKKSDRDDGPSEPRGPPSDS</sequence>
<evidence type="ECO:0000256" key="1">
    <source>
        <dbReference type="SAM" id="MobiDB-lite"/>
    </source>
</evidence>
<evidence type="ECO:0000313" key="2">
    <source>
        <dbReference type="EMBL" id="GJT59883.1"/>
    </source>
</evidence>
<feature type="compositionally biased region" description="Low complexity" evidence="1">
    <location>
        <begin position="1"/>
        <end position="16"/>
    </location>
</feature>
<dbReference type="Proteomes" id="UP001151760">
    <property type="component" value="Unassembled WGS sequence"/>
</dbReference>
<accession>A0ABQ5FAH9</accession>
<gene>
    <name evidence="2" type="ORF">Tco_1003416</name>
</gene>
<reference evidence="2" key="2">
    <citation type="submission" date="2022-01" db="EMBL/GenBank/DDBJ databases">
        <authorList>
            <person name="Yamashiro T."/>
            <person name="Shiraishi A."/>
            <person name="Satake H."/>
            <person name="Nakayama K."/>
        </authorList>
    </citation>
    <scope>NUCLEOTIDE SEQUENCE</scope>
</reference>
<feature type="region of interest" description="Disordered" evidence="1">
    <location>
        <begin position="1"/>
        <end position="40"/>
    </location>
</feature>
<feature type="compositionally biased region" description="Basic and acidic residues" evidence="1">
    <location>
        <begin position="25"/>
        <end position="35"/>
    </location>
</feature>
<proteinExistence type="predicted"/>
<name>A0ABQ5FAH9_9ASTR</name>
<protein>
    <submittedName>
        <fullName evidence="2">Uncharacterized protein</fullName>
    </submittedName>
</protein>
<keyword evidence="3" id="KW-1185">Reference proteome</keyword>
<dbReference type="EMBL" id="BQNB010017148">
    <property type="protein sequence ID" value="GJT59883.1"/>
    <property type="molecule type" value="Genomic_DNA"/>
</dbReference>
<organism evidence="2 3">
    <name type="scientific">Tanacetum coccineum</name>
    <dbReference type="NCBI Taxonomy" id="301880"/>
    <lineage>
        <taxon>Eukaryota</taxon>
        <taxon>Viridiplantae</taxon>
        <taxon>Streptophyta</taxon>
        <taxon>Embryophyta</taxon>
        <taxon>Tracheophyta</taxon>
        <taxon>Spermatophyta</taxon>
        <taxon>Magnoliopsida</taxon>
        <taxon>eudicotyledons</taxon>
        <taxon>Gunneridae</taxon>
        <taxon>Pentapetalae</taxon>
        <taxon>asterids</taxon>
        <taxon>campanulids</taxon>
        <taxon>Asterales</taxon>
        <taxon>Asteraceae</taxon>
        <taxon>Asteroideae</taxon>
        <taxon>Anthemideae</taxon>
        <taxon>Anthemidinae</taxon>
        <taxon>Tanacetum</taxon>
    </lineage>
</organism>